<dbReference type="Gene3D" id="1.10.472.10">
    <property type="entry name" value="Cyclin-like"/>
    <property type="match status" value="1"/>
</dbReference>
<dbReference type="EMBL" id="GBHO01005620">
    <property type="protein sequence ID" value="JAG37984.1"/>
    <property type="molecule type" value="Transcribed_RNA"/>
</dbReference>
<dbReference type="InterPro" id="IPR043198">
    <property type="entry name" value="Cyclin/Ssn8"/>
</dbReference>
<name>A0A0A9YY75_LYGHE</name>
<evidence type="ECO:0000259" key="4">
    <source>
        <dbReference type="SMART" id="SM01332"/>
    </source>
</evidence>
<dbReference type="AlphaFoldDB" id="A0A0A9YY75"/>
<sequence>MYLCGMLISLPMWFLFNRPISPLILDQGYINQKNQVIKAERRILKELGFCVHVKHPHKIIVMYLQVLGCEKNKNLMQLSWNYMNDALRSDCFMRFDPETVACACIYLSARYLGICLPKNPPWFDLFRVNEENIIVVCQKILLLYNRPKVNADDLERRVDELKKSYQELKAKQRIIVSGNNTPNSTNSPVRNNHSDKGRSRSDSRSRSASKTPLNTNGRKRIETGPDQSIENPARSTGEEAIPSPHLPIATQNTPETNRDTAHAQEVPTLAATTNITRVQTRNRVRNTGTTRMGESARGTEPSKAKIDKIYELSIIFKRLYSSSNHYYLHNLVPKIGGFLVSCLYILLVNKCNYMSCVTI</sequence>
<evidence type="ECO:0000256" key="1">
    <source>
        <dbReference type="ARBA" id="ARBA00023127"/>
    </source>
</evidence>
<dbReference type="EMBL" id="GBHO01005622">
    <property type="protein sequence ID" value="JAG37982.1"/>
    <property type="molecule type" value="Transcribed_RNA"/>
</dbReference>
<protein>
    <submittedName>
        <fullName evidence="6">Cyclin-L2</fullName>
    </submittedName>
</protein>
<evidence type="ECO:0000313" key="6">
    <source>
        <dbReference type="EMBL" id="JAG37982.1"/>
    </source>
</evidence>
<dbReference type="InterPro" id="IPR004367">
    <property type="entry name" value="Cyclin_C-dom"/>
</dbReference>
<dbReference type="GO" id="GO:0016538">
    <property type="term" value="F:cyclin-dependent protein serine/threonine kinase regulator activity"/>
    <property type="evidence" value="ECO:0007669"/>
    <property type="project" value="InterPro"/>
</dbReference>
<evidence type="ECO:0000313" key="5">
    <source>
        <dbReference type="EMBL" id="JAG33764.1"/>
    </source>
</evidence>
<evidence type="ECO:0000256" key="2">
    <source>
        <dbReference type="SAM" id="MobiDB-lite"/>
    </source>
</evidence>
<dbReference type="SMART" id="SM00385">
    <property type="entry name" value="CYCLIN"/>
    <property type="match status" value="1"/>
</dbReference>
<reference evidence="6" key="1">
    <citation type="journal article" date="2014" name="PLoS ONE">
        <title>Transcriptome-Based Identification of ABC Transporters in the Western Tarnished Plant Bug Lygus hesperus.</title>
        <authorList>
            <person name="Hull J.J."/>
            <person name="Chaney K."/>
            <person name="Geib S.M."/>
            <person name="Fabrick J.A."/>
            <person name="Brent C.S."/>
            <person name="Walsh D."/>
            <person name="Lavine L.C."/>
        </authorList>
    </citation>
    <scope>NUCLEOTIDE SEQUENCE</scope>
</reference>
<accession>A0A0A9YY75</accession>
<feature type="region of interest" description="Disordered" evidence="2">
    <location>
        <begin position="172"/>
        <end position="265"/>
    </location>
</feature>
<feature type="compositionally biased region" description="Basic and acidic residues" evidence="2">
    <location>
        <begin position="192"/>
        <end position="205"/>
    </location>
</feature>
<reference evidence="6" key="2">
    <citation type="submission" date="2014-07" db="EMBL/GenBank/DDBJ databases">
        <authorList>
            <person name="Hull J."/>
        </authorList>
    </citation>
    <scope>NUCLEOTIDE SEQUENCE</scope>
</reference>
<dbReference type="InterPro" id="IPR036915">
    <property type="entry name" value="Cyclin-like_sf"/>
</dbReference>
<dbReference type="FunFam" id="1.10.472.10:FF:000031">
    <property type="entry name" value="cyclin-L1-1-like isoform X1"/>
    <property type="match status" value="1"/>
</dbReference>
<evidence type="ECO:0000259" key="3">
    <source>
        <dbReference type="SMART" id="SM00385"/>
    </source>
</evidence>
<dbReference type="SMART" id="SM01332">
    <property type="entry name" value="Cyclin_C"/>
    <property type="match status" value="1"/>
</dbReference>
<dbReference type="GO" id="GO:0006357">
    <property type="term" value="P:regulation of transcription by RNA polymerase II"/>
    <property type="evidence" value="ECO:0007669"/>
    <property type="project" value="InterPro"/>
</dbReference>
<gene>
    <name evidence="6" type="primary">Ccnl2_2</name>
    <name evidence="5" type="synonym">Ccnl2_1</name>
    <name evidence="7" type="synonym">Ccnl2_3</name>
    <name evidence="7" type="ORF">CM83_67687</name>
    <name evidence="5" type="ORF">CM83_67690</name>
    <name evidence="6" type="ORF">CM83_67691</name>
</gene>
<organism evidence="6">
    <name type="scientific">Lygus hesperus</name>
    <name type="common">Western plant bug</name>
    <dbReference type="NCBI Taxonomy" id="30085"/>
    <lineage>
        <taxon>Eukaryota</taxon>
        <taxon>Metazoa</taxon>
        <taxon>Ecdysozoa</taxon>
        <taxon>Arthropoda</taxon>
        <taxon>Hexapoda</taxon>
        <taxon>Insecta</taxon>
        <taxon>Pterygota</taxon>
        <taxon>Neoptera</taxon>
        <taxon>Paraneoptera</taxon>
        <taxon>Hemiptera</taxon>
        <taxon>Heteroptera</taxon>
        <taxon>Panheteroptera</taxon>
        <taxon>Cimicomorpha</taxon>
        <taxon>Miridae</taxon>
        <taxon>Mirini</taxon>
        <taxon>Lygus</taxon>
    </lineage>
</organism>
<dbReference type="SUPFAM" id="SSF47954">
    <property type="entry name" value="Cyclin-like"/>
    <property type="match status" value="1"/>
</dbReference>
<dbReference type="InterPro" id="IPR013763">
    <property type="entry name" value="Cyclin-like_dom"/>
</dbReference>
<feature type="domain" description="Cyclin-like" evidence="3">
    <location>
        <begin position="58"/>
        <end position="143"/>
    </location>
</feature>
<proteinExistence type="predicted"/>
<dbReference type="EMBL" id="GBHO01009840">
    <property type="protein sequence ID" value="JAG33764.1"/>
    <property type="molecule type" value="Transcribed_RNA"/>
</dbReference>
<feature type="compositionally biased region" description="Polar residues" evidence="2">
    <location>
        <begin position="225"/>
        <end position="234"/>
    </location>
</feature>
<feature type="compositionally biased region" description="Low complexity" evidence="2">
    <location>
        <begin position="179"/>
        <end position="191"/>
    </location>
</feature>
<dbReference type="PANTHER" id="PTHR10026">
    <property type="entry name" value="CYCLIN"/>
    <property type="match status" value="1"/>
</dbReference>
<keyword evidence="1" id="KW-0195">Cyclin</keyword>
<evidence type="ECO:0000313" key="7">
    <source>
        <dbReference type="EMBL" id="JAG37984.1"/>
    </source>
</evidence>
<feature type="domain" description="Cyclin C-terminal" evidence="4">
    <location>
        <begin position="54"/>
        <end position="177"/>
    </location>
</feature>